<gene>
    <name evidence="1" type="primary">ADCK2_4</name>
    <name evidence="1" type="ORF">FOZ62_012374</name>
</gene>
<proteinExistence type="predicted"/>
<dbReference type="AlphaFoldDB" id="A0A7J6R2T4"/>
<evidence type="ECO:0000313" key="2">
    <source>
        <dbReference type="Proteomes" id="UP000574390"/>
    </source>
</evidence>
<keyword evidence="1" id="KW-0418">Kinase</keyword>
<comment type="caution">
    <text evidence="1">The sequence shown here is derived from an EMBL/GenBank/DDBJ whole genome shotgun (WGS) entry which is preliminary data.</text>
</comment>
<dbReference type="GO" id="GO:0016301">
    <property type="term" value="F:kinase activity"/>
    <property type="evidence" value="ECO:0007669"/>
    <property type="project" value="UniProtKB-KW"/>
</dbReference>
<dbReference type="Proteomes" id="UP000574390">
    <property type="component" value="Unassembled WGS sequence"/>
</dbReference>
<accession>A0A7J6R2T4</accession>
<reference evidence="1 2" key="1">
    <citation type="submission" date="2020-04" db="EMBL/GenBank/DDBJ databases">
        <title>Perkinsus olseni comparative genomics.</title>
        <authorList>
            <person name="Bogema D.R."/>
        </authorList>
    </citation>
    <scope>NUCLEOTIDE SEQUENCE [LARGE SCALE GENOMIC DNA]</scope>
    <source>
        <strain evidence="1">ATCC PRA-205</strain>
    </source>
</reference>
<protein>
    <submittedName>
        <fullName evidence="1">AarF domain containing kinase 2</fullName>
    </submittedName>
</protein>
<evidence type="ECO:0000313" key="1">
    <source>
        <dbReference type="EMBL" id="KAF4713950.1"/>
    </source>
</evidence>
<sequence length="173" mass="18715">MSSFPSAYTLLATALRSQLGLGLRGVAPKLIGGGVGLAGLGFIGKQRKDDALYGRWPSSCWSANTVFCDTLPAYNDGVAKAGPAATAVAPNVIKGEERAVLPEVRPPNLHTQPRRLPEKDGKLSFLRRPCLVTSPILLLGMNKYNSWWWQRLVRCIETSGPAFIKLGQWAVIA</sequence>
<keyword evidence="1" id="KW-0808">Transferase</keyword>
<organism evidence="1 2">
    <name type="scientific">Perkinsus olseni</name>
    <name type="common">Perkinsus atlanticus</name>
    <dbReference type="NCBI Taxonomy" id="32597"/>
    <lineage>
        <taxon>Eukaryota</taxon>
        <taxon>Sar</taxon>
        <taxon>Alveolata</taxon>
        <taxon>Perkinsozoa</taxon>
        <taxon>Perkinsea</taxon>
        <taxon>Perkinsida</taxon>
        <taxon>Perkinsidae</taxon>
        <taxon>Perkinsus</taxon>
    </lineage>
</organism>
<name>A0A7J6R2T4_PEROL</name>
<dbReference type="EMBL" id="JABANM010025835">
    <property type="protein sequence ID" value="KAF4713950.1"/>
    <property type="molecule type" value="Genomic_DNA"/>
</dbReference>